<gene>
    <name evidence="1" type="ORF">GPUH_LOCUS16124</name>
</gene>
<evidence type="ECO:0000313" key="1">
    <source>
        <dbReference type="EMBL" id="VDN27289.1"/>
    </source>
</evidence>
<evidence type="ECO:0000313" key="3">
    <source>
        <dbReference type="WBParaSite" id="GPUH_0001614401-mRNA-1"/>
    </source>
</evidence>
<proteinExistence type="predicted"/>
<organism evidence="3">
    <name type="scientific">Gongylonema pulchrum</name>
    <dbReference type="NCBI Taxonomy" id="637853"/>
    <lineage>
        <taxon>Eukaryota</taxon>
        <taxon>Metazoa</taxon>
        <taxon>Ecdysozoa</taxon>
        <taxon>Nematoda</taxon>
        <taxon>Chromadorea</taxon>
        <taxon>Rhabditida</taxon>
        <taxon>Spirurina</taxon>
        <taxon>Spiruromorpha</taxon>
        <taxon>Spiruroidea</taxon>
        <taxon>Gongylonematidae</taxon>
        <taxon>Gongylonema</taxon>
    </lineage>
</organism>
<evidence type="ECO:0000313" key="2">
    <source>
        <dbReference type="Proteomes" id="UP000271098"/>
    </source>
</evidence>
<dbReference type="AlphaFoldDB" id="A0A183E581"/>
<sequence length="109" mass="12277">MFLKYHSGAALSMDLYHSLFSCDGGCRLLKSHGAVDFGPELEYFLDFDEKIDPAVQSCEQRVLFLLGSAEISYLDKEISPPVPKKKSPTFRLVAVDLRTKKLLMHVAVR</sequence>
<name>A0A183E581_9BILA</name>
<reference evidence="1 2" key="2">
    <citation type="submission" date="2018-11" db="EMBL/GenBank/DDBJ databases">
        <authorList>
            <consortium name="Pathogen Informatics"/>
        </authorList>
    </citation>
    <scope>NUCLEOTIDE SEQUENCE [LARGE SCALE GENOMIC DNA]</scope>
</reference>
<dbReference type="WBParaSite" id="GPUH_0001614401-mRNA-1">
    <property type="protein sequence ID" value="GPUH_0001614401-mRNA-1"/>
    <property type="gene ID" value="GPUH_0001614401"/>
</dbReference>
<reference evidence="3" key="1">
    <citation type="submission" date="2016-06" db="UniProtKB">
        <authorList>
            <consortium name="WormBaseParasite"/>
        </authorList>
    </citation>
    <scope>IDENTIFICATION</scope>
</reference>
<dbReference type="EMBL" id="UYRT01083324">
    <property type="protein sequence ID" value="VDN27289.1"/>
    <property type="molecule type" value="Genomic_DNA"/>
</dbReference>
<protein>
    <submittedName>
        <fullName evidence="3">BTB domain-containing protein</fullName>
    </submittedName>
</protein>
<keyword evidence="2" id="KW-1185">Reference proteome</keyword>
<dbReference type="Proteomes" id="UP000271098">
    <property type="component" value="Unassembled WGS sequence"/>
</dbReference>
<accession>A0A183E581</accession>